<protein>
    <submittedName>
        <fullName evidence="8">General substrate transporter</fullName>
    </submittedName>
</protein>
<evidence type="ECO:0000256" key="6">
    <source>
        <dbReference type="SAM" id="Phobius"/>
    </source>
</evidence>
<dbReference type="Pfam" id="PF00083">
    <property type="entry name" value="Sugar_tr"/>
    <property type="match status" value="1"/>
</dbReference>
<dbReference type="InterPro" id="IPR020846">
    <property type="entry name" value="MFS_dom"/>
</dbReference>
<dbReference type="InterPro" id="IPR036259">
    <property type="entry name" value="MFS_trans_sf"/>
</dbReference>
<reference evidence="8" key="1">
    <citation type="journal article" date="2021" name="Nat. Commun.">
        <title>Genetic determinants of endophytism in the Arabidopsis root mycobiome.</title>
        <authorList>
            <person name="Mesny F."/>
            <person name="Miyauchi S."/>
            <person name="Thiergart T."/>
            <person name="Pickel B."/>
            <person name="Atanasova L."/>
            <person name="Karlsson M."/>
            <person name="Huettel B."/>
            <person name="Barry K.W."/>
            <person name="Haridas S."/>
            <person name="Chen C."/>
            <person name="Bauer D."/>
            <person name="Andreopoulos W."/>
            <person name="Pangilinan J."/>
            <person name="LaButti K."/>
            <person name="Riley R."/>
            <person name="Lipzen A."/>
            <person name="Clum A."/>
            <person name="Drula E."/>
            <person name="Henrissat B."/>
            <person name="Kohler A."/>
            <person name="Grigoriev I.V."/>
            <person name="Martin F.M."/>
            <person name="Hacquard S."/>
        </authorList>
    </citation>
    <scope>NUCLEOTIDE SEQUENCE</scope>
    <source>
        <strain evidence="8">MPI-CAGE-AT-0016</strain>
    </source>
</reference>
<dbReference type="PROSITE" id="PS00216">
    <property type="entry name" value="SUGAR_TRANSPORT_1"/>
    <property type="match status" value="1"/>
</dbReference>
<dbReference type="EMBL" id="JAGPXD010000003">
    <property type="protein sequence ID" value="KAH7363254.1"/>
    <property type="molecule type" value="Genomic_DNA"/>
</dbReference>
<feature type="transmembrane region" description="Helical" evidence="6">
    <location>
        <begin position="231"/>
        <end position="249"/>
    </location>
</feature>
<keyword evidence="4 6" id="KW-1133">Transmembrane helix</keyword>
<comment type="caution">
    <text evidence="8">The sequence shown here is derived from an EMBL/GenBank/DDBJ whole genome shotgun (WGS) entry which is preliminary data.</text>
</comment>
<gene>
    <name evidence="8" type="ORF">B0T11DRAFT_242276</name>
</gene>
<evidence type="ECO:0000256" key="3">
    <source>
        <dbReference type="ARBA" id="ARBA00022692"/>
    </source>
</evidence>
<dbReference type="Gene3D" id="1.20.1250.20">
    <property type="entry name" value="MFS general substrate transporter like domains"/>
    <property type="match status" value="1"/>
</dbReference>
<feature type="transmembrane region" description="Helical" evidence="6">
    <location>
        <begin position="382"/>
        <end position="404"/>
    </location>
</feature>
<keyword evidence="3 6" id="KW-0812">Transmembrane</keyword>
<evidence type="ECO:0000256" key="1">
    <source>
        <dbReference type="ARBA" id="ARBA00004141"/>
    </source>
</evidence>
<feature type="transmembrane region" description="Helical" evidence="6">
    <location>
        <begin position="139"/>
        <end position="158"/>
    </location>
</feature>
<dbReference type="PANTHER" id="PTHR48022">
    <property type="entry name" value="PLASTIDIC GLUCOSE TRANSPORTER 4"/>
    <property type="match status" value="1"/>
</dbReference>
<dbReference type="AlphaFoldDB" id="A0A8K0X4J1"/>
<feature type="transmembrane region" description="Helical" evidence="6">
    <location>
        <begin position="198"/>
        <end position="219"/>
    </location>
</feature>
<proteinExistence type="inferred from homology"/>
<accession>A0A8K0X4J1</accession>
<dbReference type="GO" id="GO:0005351">
    <property type="term" value="F:carbohydrate:proton symporter activity"/>
    <property type="evidence" value="ECO:0007669"/>
    <property type="project" value="TreeGrafter"/>
</dbReference>
<evidence type="ECO:0000313" key="8">
    <source>
        <dbReference type="EMBL" id="KAH7363254.1"/>
    </source>
</evidence>
<evidence type="ECO:0000256" key="5">
    <source>
        <dbReference type="ARBA" id="ARBA00023136"/>
    </source>
</evidence>
<feature type="transmembrane region" description="Helical" evidence="6">
    <location>
        <begin position="410"/>
        <end position="438"/>
    </location>
</feature>
<dbReference type="PANTHER" id="PTHR48022:SF68">
    <property type="entry name" value="MAJOR FACILITATOR SUPERFAMILY (MFS) PROFILE DOMAIN-CONTAINING PROTEIN-RELATED"/>
    <property type="match status" value="1"/>
</dbReference>
<dbReference type="SUPFAM" id="SSF103473">
    <property type="entry name" value="MFS general substrate transporter"/>
    <property type="match status" value="1"/>
</dbReference>
<dbReference type="InterPro" id="IPR005829">
    <property type="entry name" value="Sugar_transporter_CS"/>
</dbReference>
<dbReference type="InterPro" id="IPR005828">
    <property type="entry name" value="MFS_sugar_transport-like"/>
</dbReference>
<feature type="domain" description="Major facilitator superfamily (MFS) profile" evidence="7">
    <location>
        <begin position="61"/>
        <end position="506"/>
    </location>
</feature>
<evidence type="ECO:0000256" key="2">
    <source>
        <dbReference type="ARBA" id="ARBA00010992"/>
    </source>
</evidence>
<evidence type="ECO:0000259" key="7">
    <source>
        <dbReference type="PROSITE" id="PS50850"/>
    </source>
</evidence>
<comment type="subcellular location">
    <subcellularLocation>
        <location evidence="1">Membrane</location>
        <topology evidence="1">Multi-pass membrane protein</topology>
    </subcellularLocation>
</comment>
<dbReference type="PROSITE" id="PS50850">
    <property type="entry name" value="MFS"/>
    <property type="match status" value="1"/>
</dbReference>
<organism evidence="8 9">
    <name type="scientific">Plectosphaerella cucumerina</name>
    <dbReference type="NCBI Taxonomy" id="40658"/>
    <lineage>
        <taxon>Eukaryota</taxon>
        <taxon>Fungi</taxon>
        <taxon>Dikarya</taxon>
        <taxon>Ascomycota</taxon>
        <taxon>Pezizomycotina</taxon>
        <taxon>Sordariomycetes</taxon>
        <taxon>Hypocreomycetidae</taxon>
        <taxon>Glomerellales</taxon>
        <taxon>Plectosphaerellaceae</taxon>
        <taxon>Plectosphaerella</taxon>
    </lineage>
</organism>
<feature type="transmembrane region" description="Helical" evidence="6">
    <location>
        <begin position="107"/>
        <end position="127"/>
    </location>
</feature>
<evidence type="ECO:0000313" key="9">
    <source>
        <dbReference type="Proteomes" id="UP000813385"/>
    </source>
</evidence>
<keyword evidence="9" id="KW-1185">Reference proteome</keyword>
<comment type="similarity">
    <text evidence="2">Belongs to the major facilitator superfamily. Sugar transporter (TC 2.A.1.1) family.</text>
</comment>
<keyword evidence="5 6" id="KW-0472">Membrane</keyword>
<dbReference type="GO" id="GO:0016020">
    <property type="term" value="C:membrane"/>
    <property type="evidence" value="ECO:0007669"/>
    <property type="project" value="UniProtKB-SubCell"/>
</dbReference>
<dbReference type="InterPro" id="IPR050360">
    <property type="entry name" value="MFS_Sugar_Transporters"/>
</dbReference>
<feature type="transmembrane region" description="Helical" evidence="6">
    <location>
        <begin position="450"/>
        <end position="472"/>
    </location>
</feature>
<feature type="transmembrane region" description="Helical" evidence="6">
    <location>
        <begin position="320"/>
        <end position="342"/>
    </location>
</feature>
<dbReference type="Proteomes" id="UP000813385">
    <property type="component" value="Unassembled WGS sequence"/>
</dbReference>
<feature type="transmembrane region" description="Helical" evidence="6">
    <location>
        <begin position="56"/>
        <end position="74"/>
    </location>
</feature>
<feature type="transmembrane region" description="Helical" evidence="6">
    <location>
        <begin position="164"/>
        <end position="186"/>
    </location>
</feature>
<dbReference type="OrthoDB" id="6612291at2759"/>
<feature type="transmembrane region" description="Helical" evidence="6">
    <location>
        <begin position="484"/>
        <end position="502"/>
    </location>
</feature>
<evidence type="ECO:0000256" key="4">
    <source>
        <dbReference type="ARBA" id="ARBA00022989"/>
    </source>
</evidence>
<name>A0A8K0X4J1_9PEZI</name>
<sequence>MSQQLEKSAPGALDTPAPTNIEQHHEEFVKPGADVDLPITSAYAGWSRNATIKKFWRLYATGILVAIAAMYIGYANSVIGSVIANKGFIDQFATVIDRETGEPALDAMHISLWSAIWNITQVFVQIASPMIADKWGRKINMWIFTFFLCLSIIIAAVSKDWTHLVGSRVCAGVASGLISTSIMTYLSEIAMPQFRGTLLSAFSFFYALGQAFLAIALKILNDTNPMAFRNLFYSEFIFAGLWMFPMVYLPESPAWLAGQGRHDEAKKSLRRLVGNVEGYDVDLEYSVVRDEVEKSQESQNAGSENSWKAMLRPLNMKRTIIAALPFTYQNFVGTPLIFGYTTYFFQLAKMKDPFLGNMIIQLILLVGIICSLYWVDQAGRRILCIGGGFLMGVLTFIIGGLGWVEDSAASGAALISLCSIWVFVYANSLAPIGWVSLVEVSTPHLRAKTAAIASVIQSLSGVLFSYTVPLLLSNQGADLGEKTGLFFGGLSWLYLIPVIFLFPEVKGRTYQEIDELFERRIKPWNFAKTKTAYEAGLEVRQENEEAGRA</sequence>
<feature type="transmembrane region" description="Helical" evidence="6">
    <location>
        <begin position="354"/>
        <end position="375"/>
    </location>
</feature>